<dbReference type="EMBL" id="JH431790">
    <property type="status" value="NOT_ANNOTATED_CDS"/>
    <property type="molecule type" value="Genomic_DNA"/>
</dbReference>
<dbReference type="Gene3D" id="3.80.10.10">
    <property type="entry name" value="Ribonuclease Inhibitor"/>
    <property type="match status" value="1"/>
</dbReference>
<sequence>MLTPRSACNDANLNFCILPPRDNHEVIEQIRQLKRLEYLNTSDNALTDKNKTMRRLALGYPDSPVNLKHLDLSGNKRIRNCGLEKLTCFRNLETLIISRINI</sequence>
<dbReference type="Proteomes" id="UP000014500">
    <property type="component" value="Unassembled WGS sequence"/>
</dbReference>
<evidence type="ECO:0000313" key="1">
    <source>
        <dbReference type="EnsemblMetazoa" id="SMAR014247-PA"/>
    </source>
</evidence>
<dbReference type="PROSITE" id="PS51450">
    <property type="entry name" value="LRR"/>
    <property type="match status" value="1"/>
</dbReference>
<name>T1JK67_STRMM</name>
<dbReference type="InterPro" id="IPR032675">
    <property type="entry name" value="LRR_dom_sf"/>
</dbReference>
<proteinExistence type="predicted"/>
<evidence type="ECO:0008006" key="3">
    <source>
        <dbReference type="Google" id="ProtNLM"/>
    </source>
</evidence>
<dbReference type="InterPro" id="IPR001611">
    <property type="entry name" value="Leu-rich_rpt"/>
</dbReference>
<dbReference type="AlphaFoldDB" id="T1JK67"/>
<dbReference type="EnsemblMetazoa" id="SMAR014247-RA">
    <property type="protein sequence ID" value="SMAR014247-PA"/>
    <property type="gene ID" value="SMAR014247"/>
</dbReference>
<accession>T1JK67</accession>
<dbReference type="SUPFAM" id="SSF52047">
    <property type="entry name" value="RNI-like"/>
    <property type="match status" value="1"/>
</dbReference>
<protein>
    <recommendedName>
        <fullName evidence="3">U2A'/phosphoprotein 32 family A C-terminal domain-containing protein</fullName>
    </recommendedName>
</protein>
<keyword evidence="2" id="KW-1185">Reference proteome</keyword>
<reference evidence="2" key="1">
    <citation type="submission" date="2011-05" db="EMBL/GenBank/DDBJ databases">
        <authorList>
            <person name="Richards S.R."/>
            <person name="Qu J."/>
            <person name="Jiang H."/>
            <person name="Jhangiani S.N."/>
            <person name="Agravi P."/>
            <person name="Goodspeed R."/>
            <person name="Gross S."/>
            <person name="Mandapat C."/>
            <person name="Jackson L."/>
            <person name="Mathew T."/>
            <person name="Pu L."/>
            <person name="Thornton R."/>
            <person name="Saada N."/>
            <person name="Wilczek-Boney K.B."/>
            <person name="Lee S."/>
            <person name="Kovar C."/>
            <person name="Wu Y."/>
            <person name="Scherer S.E."/>
            <person name="Worley K.C."/>
            <person name="Muzny D.M."/>
            <person name="Gibbs R."/>
        </authorList>
    </citation>
    <scope>NUCLEOTIDE SEQUENCE</scope>
    <source>
        <strain evidence="2">Brora</strain>
    </source>
</reference>
<reference evidence="1" key="2">
    <citation type="submission" date="2015-02" db="UniProtKB">
        <authorList>
            <consortium name="EnsemblMetazoa"/>
        </authorList>
    </citation>
    <scope>IDENTIFICATION</scope>
</reference>
<organism evidence="1 2">
    <name type="scientific">Strigamia maritima</name>
    <name type="common">European centipede</name>
    <name type="synonym">Geophilus maritimus</name>
    <dbReference type="NCBI Taxonomy" id="126957"/>
    <lineage>
        <taxon>Eukaryota</taxon>
        <taxon>Metazoa</taxon>
        <taxon>Ecdysozoa</taxon>
        <taxon>Arthropoda</taxon>
        <taxon>Myriapoda</taxon>
        <taxon>Chilopoda</taxon>
        <taxon>Pleurostigmophora</taxon>
        <taxon>Geophilomorpha</taxon>
        <taxon>Linotaeniidae</taxon>
        <taxon>Strigamia</taxon>
    </lineage>
</organism>
<dbReference type="HOGENOM" id="CLU_2284555_0_0_1"/>
<evidence type="ECO:0000313" key="2">
    <source>
        <dbReference type="Proteomes" id="UP000014500"/>
    </source>
</evidence>